<dbReference type="PANTHER" id="PTHR30532">
    <property type="entry name" value="IRON III DICITRATE-BINDING PERIPLASMIC PROTEIN"/>
    <property type="match status" value="1"/>
</dbReference>
<evidence type="ECO:0000256" key="4">
    <source>
        <dbReference type="ARBA" id="ARBA00022729"/>
    </source>
</evidence>
<gene>
    <name evidence="7" type="ORF">FOE78_21260</name>
</gene>
<organism evidence="7 8">
    <name type="scientific">Microlunatus elymi</name>
    <dbReference type="NCBI Taxonomy" id="2596828"/>
    <lineage>
        <taxon>Bacteria</taxon>
        <taxon>Bacillati</taxon>
        <taxon>Actinomycetota</taxon>
        <taxon>Actinomycetes</taxon>
        <taxon>Propionibacteriales</taxon>
        <taxon>Propionibacteriaceae</taxon>
        <taxon>Microlunatus</taxon>
    </lineage>
</organism>
<evidence type="ECO:0000256" key="2">
    <source>
        <dbReference type="ARBA" id="ARBA00008814"/>
    </source>
</evidence>
<accession>A0A516Q3U0</accession>
<dbReference type="OrthoDB" id="9793175at2"/>
<dbReference type="GO" id="GO:0030288">
    <property type="term" value="C:outer membrane-bounded periplasmic space"/>
    <property type="evidence" value="ECO:0007669"/>
    <property type="project" value="TreeGrafter"/>
</dbReference>
<dbReference type="RefSeq" id="WP_143988034.1">
    <property type="nucleotide sequence ID" value="NZ_CP041692.1"/>
</dbReference>
<dbReference type="InterPro" id="IPR002491">
    <property type="entry name" value="ABC_transptr_periplasmic_BD"/>
</dbReference>
<dbReference type="SUPFAM" id="SSF53807">
    <property type="entry name" value="Helical backbone' metal receptor"/>
    <property type="match status" value="1"/>
</dbReference>
<feature type="region of interest" description="Disordered" evidence="5">
    <location>
        <begin position="1"/>
        <end position="31"/>
    </location>
</feature>
<dbReference type="Proteomes" id="UP000319263">
    <property type="component" value="Chromosome"/>
</dbReference>
<comment type="similarity">
    <text evidence="2">Belongs to the bacterial solute-binding protein 8 family.</text>
</comment>
<feature type="domain" description="Fe/B12 periplasmic-binding" evidence="6">
    <location>
        <begin position="1"/>
        <end position="110"/>
    </location>
</feature>
<dbReference type="InterPro" id="IPR051313">
    <property type="entry name" value="Bact_iron-sidero_bind"/>
</dbReference>
<dbReference type="PROSITE" id="PS50983">
    <property type="entry name" value="FE_B12_PBP"/>
    <property type="match status" value="1"/>
</dbReference>
<evidence type="ECO:0000313" key="7">
    <source>
        <dbReference type="EMBL" id="QDP98090.1"/>
    </source>
</evidence>
<evidence type="ECO:0000313" key="8">
    <source>
        <dbReference type="Proteomes" id="UP000319263"/>
    </source>
</evidence>
<dbReference type="Gene3D" id="3.40.50.1980">
    <property type="entry name" value="Nitrogenase molybdenum iron protein domain"/>
    <property type="match status" value="1"/>
</dbReference>
<dbReference type="PANTHER" id="PTHR30532:SF1">
    <property type="entry name" value="IRON(3+)-HYDROXAMATE-BINDING PROTEIN FHUD"/>
    <property type="match status" value="1"/>
</dbReference>
<evidence type="ECO:0000259" key="6">
    <source>
        <dbReference type="PROSITE" id="PS50983"/>
    </source>
</evidence>
<dbReference type="EMBL" id="CP041692">
    <property type="protein sequence ID" value="QDP98090.1"/>
    <property type="molecule type" value="Genomic_DNA"/>
</dbReference>
<comment type="subcellular location">
    <subcellularLocation>
        <location evidence="1">Cell envelope</location>
    </subcellularLocation>
</comment>
<keyword evidence="4" id="KW-0732">Signal</keyword>
<feature type="compositionally biased region" description="Polar residues" evidence="5">
    <location>
        <begin position="18"/>
        <end position="27"/>
    </location>
</feature>
<keyword evidence="3" id="KW-0813">Transport</keyword>
<reference evidence="7 8" key="1">
    <citation type="submission" date="2019-07" db="EMBL/GenBank/DDBJ databases">
        <title>Microlunatus dokdonensis sp. nov. isolated from the rhizospheric soil of the wild plant Elymus tsukushiensis.</title>
        <authorList>
            <person name="Ghim S.-Y."/>
            <person name="Hwang Y.-J."/>
            <person name="Son J.-S."/>
            <person name="Shin J.-H."/>
        </authorList>
    </citation>
    <scope>NUCLEOTIDE SEQUENCE [LARGE SCALE GENOMIC DNA]</scope>
    <source>
        <strain evidence="7 8">KUDC0627</strain>
    </source>
</reference>
<name>A0A516Q3U0_9ACTN</name>
<protein>
    <recommendedName>
        <fullName evidence="6">Fe/B12 periplasmic-binding domain-containing protein</fullName>
    </recommendedName>
</protein>
<keyword evidence="8" id="KW-1185">Reference proteome</keyword>
<dbReference type="GO" id="GO:1901678">
    <property type="term" value="P:iron coordination entity transport"/>
    <property type="evidence" value="ECO:0007669"/>
    <property type="project" value="UniProtKB-ARBA"/>
</dbReference>
<evidence type="ECO:0000256" key="3">
    <source>
        <dbReference type="ARBA" id="ARBA00022448"/>
    </source>
</evidence>
<evidence type="ECO:0000256" key="1">
    <source>
        <dbReference type="ARBA" id="ARBA00004196"/>
    </source>
</evidence>
<dbReference type="KEGG" id="mik:FOE78_21260"/>
<dbReference type="AlphaFoldDB" id="A0A516Q3U0"/>
<evidence type="ECO:0000256" key="5">
    <source>
        <dbReference type="SAM" id="MobiDB-lite"/>
    </source>
</evidence>
<proteinExistence type="inferred from homology"/>
<sequence>MGNGHVATTLKGLGLTRPANQQKSMSGHSDPVSLERLDAIDADWMFFGALGDKAASQQAYRQAQKVKTFQQLSVQQAHQVVPVDGSAWTSAGGPLATRLVLQDTAAALAP</sequence>